<feature type="binding site" evidence="5">
    <location>
        <begin position="73"/>
        <end position="74"/>
    </location>
    <ligand>
        <name>substrate</name>
    </ligand>
</feature>
<keyword evidence="3 5" id="KW-0093">Biotin biosynthesis</keyword>
<protein>
    <recommendedName>
        <fullName evidence="5">Pimeloyl-[acyl-carrier protein] methyl ester esterase</fullName>
        <ecNumber evidence="5">3.1.1.85</ecNumber>
    </recommendedName>
    <alternativeName>
        <fullName evidence="5">Biotin synthesis protein BioH</fullName>
    </alternativeName>
    <alternativeName>
        <fullName evidence="5">Carboxylesterase BioH</fullName>
    </alternativeName>
</protein>
<dbReference type="NCBIfam" id="TIGR01738">
    <property type="entry name" value="bioH"/>
    <property type="match status" value="1"/>
</dbReference>
<evidence type="ECO:0000259" key="6">
    <source>
        <dbReference type="Pfam" id="PF00561"/>
    </source>
</evidence>
<comment type="similarity">
    <text evidence="5">Belongs to the AB hydrolase superfamily. Carboxylesterase BioH family.</text>
</comment>
<dbReference type="InterPro" id="IPR029058">
    <property type="entry name" value="AB_hydrolase_fold"/>
</dbReference>
<comment type="subcellular location">
    <subcellularLocation>
        <location evidence="5">Cytoplasm</location>
    </subcellularLocation>
</comment>
<accession>A0ABU8EUJ4</accession>
<feature type="domain" description="AB hydrolase-1" evidence="6">
    <location>
        <begin position="4"/>
        <end position="233"/>
    </location>
</feature>
<name>A0ABU8EUJ4_9GAMM</name>
<keyword evidence="8" id="KW-1185">Reference proteome</keyword>
<comment type="caution">
    <text evidence="7">The sequence shown here is derived from an EMBL/GenBank/DDBJ whole genome shotgun (WGS) entry which is preliminary data.</text>
</comment>
<evidence type="ECO:0000256" key="2">
    <source>
        <dbReference type="ARBA" id="ARBA00022490"/>
    </source>
</evidence>
<dbReference type="Gene3D" id="3.40.50.1820">
    <property type="entry name" value="alpha/beta hydrolase"/>
    <property type="match status" value="1"/>
</dbReference>
<dbReference type="EC" id="3.1.1.85" evidence="5"/>
<gene>
    <name evidence="5 7" type="primary">bioH</name>
    <name evidence="7" type="ORF">WAE96_13285</name>
</gene>
<dbReference type="PANTHER" id="PTHR43798">
    <property type="entry name" value="MONOACYLGLYCEROL LIPASE"/>
    <property type="match status" value="1"/>
</dbReference>
<feature type="binding site" evidence="5">
    <location>
        <position position="226"/>
    </location>
    <ligand>
        <name>substrate</name>
    </ligand>
</feature>
<proteinExistence type="inferred from homology"/>
<dbReference type="GO" id="GO:0090499">
    <property type="term" value="F:pimelyl-[acyl-carrier protein] methyl ester esterase activity"/>
    <property type="evidence" value="ECO:0007669"/>
    <property type="project" value="UniProtKB-EC"/>
</dbReference>
<feature type="active site" evidence="5">
    <location>
        <position position="198"/>
    </location>
</feature>
<evidence type="ECO:0000256" key="1">
    <source>
        <dbReference type="ARBA" id="ARBA00022487"/>
    </source>
</evidence>
<evidence type="ECO:0000256" key="4">
    <source>
        <dbReference type="ARBA" id="ARBA00022801"/>
    </source>
</evidence>
<dbReference type="HAMAP" id="MF_01260">
    <property type="entry name" value="Carboxylester"/>
    <property type="match status" value="1"/>
</dbReference>
<dbReference type="SUPFAM" id="SSF53474">
    <property type="entry name" value="alpha/beta-Hydrolases"/>
    <property type="match status" value="1"/>
</dbReference>
<dbReference type="Proteomes" id="UP001382455">
    <property type="component" value="Unassembled WGS sequence"/>
</dbReference>
<dbReference type="RefSeq" id="WP_336435754.1">
    <property type="nucleotide sequence ID" value="NZ_JBAWKS010000001.1"/>
</dbReference>
<sequence length="246" mass="26939">MADVVLLHGWGMNKGIWQLQKDALEAQSDHTIHTLNLPGFGGNQFSDAVYDLDCVARQLATDIADQSVLVAWSLSGLIALKIAALFPHKVKKIVLVASTPFFASSEQWRGIDDKVLDTFMAQLSTNHPKTVERFLAIQAMGSEHAKQDIKQIKALLAEYPAAQEIALSGGLAILKNEDLRDLFAQLPLPISGIFGRLDSLVPVKAVAKMQQLNPQFEADILAKASHAPFISHPQEFTNLLLSHIES</sequence>
<comment type="catalytic activity">
    <reaction evidence="5">
        <text>6-carboxyhexanoyl-[ACP] methyl ester + H2O = 6-carboxyhexanoyl-[ACP] + methanol + H(+)</text>
        <dbReference type="Rhea" id="RHEA:42700"/>
        <dbReference type="Rhea" id="RHEA-COMP:9955"/>
        <dbReference type="Rhea" id="RHEA-COMP:10186"/>
        <dbReference type="ChEBI" id="CHEBI:15377"/>
        <dbReference type="ChEBI" id="CHEBI:15378"/>
        <dbReference type="ChEBI" id="CHEBI:17790"/>
        <dbReference type="ChEBI" id="CHEBI:78846"/>
        <dbReference type="ChEBI" id="CHEBI:82735"/>
        <dbReference type="EC" id="3.1.1.85"/>
    </reaction>
</comment>
<dbReference type="InterPro" id="IPR000073">
    <property type="entry name" value="AB_hydrolase_1"/>
</dbReference>
<evidence type="ECO:0000313" key="7">
    <source>
        <dbReference type="EMBL" id="MEI4550637.1"/>
    </source>
</evidence>
<reference evidence="7 8" key="1">
    <citation type="submission" date="2023-12" db="EMBL/GenBank/DDBJ databases">
        <title>Friends and Foes: Symbiotic and Algicidal bacterial influence on Karenia brevis blooms.</title>
        <authorList>
            <person name="Fei C."/>
            <person name="Mohamed A.R."/>
            <person name="Booker A."/>
            <person name="Arshad M."/>
            <person name="Klass S."/>
            <person name="Ahn S."/>
            <person name="Gilbert P.M."/>
            <person name="Heil C.A."/>
            <person name="Martinez J.M."/>
            <person name="Amin S.A."/>
        </authorList>
    </citation>
    <scope>NUCLEOTIDE SEQUENCE [LARGE SCALE GENOMIC DNA]</scope>
    <source>
        <strain evidence="7 8">CE15</strain>
    </source>
</reference>
<dbReference type="PANTHER" id="PTHR43798:SF31">
    <property type="entry name" value="AB HYDROLASE SUPERFAMILY PROTEIN YCLE"/>
    <property type="match status" value="1"/>
</dbReference>
<evidence type="ECO:0000256" key="5">
    <source>
        <dbReference type="HAMAP-Rule" id="MF_01260"/>
    </source>
</evidence>
<keyword evidence="2 5" id="KW-0963">Cytoplasm</keyword>
<comment type="function">
    <text evidence="5">The physiological role of BioH is to remove the methyl group introduced by BioC when the pimeloyl moiety is complete. It allows to synthesize pimeloyl-ACP via the fatty acid synthetic pathway through the hydrolysis of the ester bonds of pimeloyl-ACP esters.</text>
</comment>
<comment type="subunit">
    <text evidence="5">Monomer.</text>
</comment>
<keyword evidence="1 5" id="KW-0719">Serine esterase</keyword>
<dbReference type="InterPro" id="IPR050266">
    <property type="entry name" value="AB_hydrolase_sf"/>
</dbReference>
<feature type="binding site" evidence="5">
    <location>
        <position position="10"/>
    </location>
    <ligand>
        <name>substrate</name>
    </ligand>
</feature>
<feature type="active site" description="Nucleophile" evidence="5">
    <location>
        <position position="73"/>
    </location>
</feature>
<comment type="pathway">
    <text evidence="5">Cofactor biosynthesis; biotin biosynthesis.</text>
</comment>
<evidence type="ECO:0000313" key="8">
    <source>
        <dbReference type="Proteomes" id="UP001382455"/>
    </source>
</evidence>
<dbReference type="InterPro" id="IPR010076">
    <property type="entry name" value="BioH"/>
</dbReference>
<dbReference type="Pfam" id="PF00561">
    <property type="entry name" value="Abhydrolase_1"/>
    <property type="match status" value="1"/>
</dbReference>
<dbReference type="EMBL" id="JBAWKS010000001">
    <property type="protein sequence ID" value="MEI4550637.1"/>
    <property type="molecule type" value="Genomic_DNA"/>
</dbReference>
<organism evidence="7 8">
    <name type="scientific">Pseudoalteromonas spongiae</name>
    <dbReference type="NCBI Taxonomy" id="298657"/>
    <lineage>
        <taxon>Bacteria</taxon>
        <taxon>Pseudomonadati</taxon>
        <taxon>Pseudomonadota</taxon>
        <taxon>Gammaproteobacteria</taxon>
        <taxon>Alteromonadales</taxon>
        <taxon>Pseudoalteromonadaceae</taxon>
        <taxon>Pseudoalteromonas</taxon>
    </lineage>
</organism>
<feature type="binding site" evidence="5">
    <location>
        <begin position="134"/>
        <end position="138"/>
    </location>
    <ligand>
        <name>substrate</name>
    </ligand>
</feature>
<feature type="active site" evidence="5">
    <location>
        <position position="226"/>
    </location>
</feature>
<keyword evidence="4 5" id="KW-0378">Hydrolase</keyword>
<evidence type="ECO:0000256" key="3">
    <source>
        <dbReference type="ARBA" id="ARBA00022756"/>
    </source>
</evidence>